<dbReference type="Gene3D" id="1.20.1280.290">
    <property type="match status" value="2"/>
</dbReference>
<evidence type="ECO:0000256" key="7">
    <source>
        <dbReference type="ARBA" id="ARBA00022737"/>
    </source>
</evidence>
<evidence type="ECO:0000313" key="11">
    <source>
        <dbReference type="EMBL" id="KAE9137341.1"/>
    </source>
</evidence>
<dbReference type="EMBL" id="QXFX01000033">
    <property type="protein sequence ID" value="KAE9137341.1"/>
    <property type="molecule type" value="Genomic_DNA"/>
</dbReference>
<evidence type="ECO:0000313" key="13">
    <source>
        <dbReference type="Proteomes" id="UP000440367"/>
    </source>
</evidence>
<evidence type="ECO:0000256" key="10">
    <source>
        <dbReference type="SAM" id="Phobius"/>
    </source>
</evidence>
<dbReference type="Pfam" id="PF03083">
    <property type="entry name" value="MtN3_slv"/>
    <property type="match status" value="2"/>
</dbReference>
<dbReference type="AlphaFoldDB" id="A0A6A3Y720"/>
<dbReference type="GO" id="GO:0051119">
    <property type="term" value="F:sugar transmembrane transporter activity"/>
    <property type="evidence" value="ECO:0007669"/>
    <property type="project" value="InterPro"/>
</dbReference>
<evidence type="ECO:0000256" key="4">
    <source>
        <dbReference type="ARBA" id="ARBA00022475"/>
    </source>
</evidence>
<evidence type="ECO:0000256" key="1">
    <source>
        <dbReference type="ARBA" id="ARBA00004651"/>
    </source>
</evidence>
<proteinExistence type="inferred from homology"/>
<feature type="transmembrane region" description="Helical" evidence="10">
    <location>
        <begin position="99"/>
        <end position="125"/>
    </location>
</feature>
<feature type="transmembrane region" description="Helical" evidence="10">
    <location>
        <begin position="150"/>
        <end position="170"/>
    </location>
</feature>
<dbReference type="FunFam" id="1.20.1280.290:FF:000007">
    <property type="entry name" value="Bidirectional sugar transporter SWEET7"/>
    <property type="match status" value="2"/>
</dbReference>
<comment type="similarity">
    <text evidence="2">Belongs to the SWEET sugar transporter family.</text>
</comment>
<dbReference type="PANTHER" id="PTHR10791:SF30">
    <property type="entry name" value="SUGAR TRANSPORTER SWEET1"/>
    <property type="match status" value="1"/>
</dbReference>
<feature type="transmembrane region" description="Helical" evidence="10">
    <location>
        <begin position="64"/>
        <end position="87"/>
    </location>
</feature>
<dbReference type="Proteomes" id="UP000440367">
    <property type="component" value="Unassembled WGS sequence"/>
</dbReference>
<comment type="caution">
    <text evidence="12">The sequence shown here is derived from an EMBL/GenBank/DDBJ whole genome shotgun (WGS) entry which is preliminary data.</text>
</comment>
<dbReference type="PANTHER" id="PTHR10791">
    <property type="entry name" value="RAG1-ACTIVATING PROTEIN 1"/>
    <property type="match status" value="1"/>
</dbReference>
<evidence type="ECO:0000256" key="8">
    <source>
        <dbReference type="ARBA" id="ARBA00022989"/>
    </source>
</evidence>
<dbReference type="InterPro" id="IPR004316">
    <property type="entry name" value="SWEET_rpt"/>
</dbReference>
<reference evidence="12 13" key="1">
    <citation type="submission" date="2018-08" db="EMBL/GenBank/DDBJ databases">
        <title>Genomic investigation of the strawberry pathogen Phytophthora fragariae indicates pathogenicity is determined by transcriptional variation in three key races.</title>
        <authorList>
            <person name="Adams T.M."/>
            <person name="Armitage A.D."/>
            <person name="Sobczyk M.K."/>
            <person name="Bates H.J."/>
            <person name="Dunwell J.M."/>
            <person name="Nellist C.F."/>
            <person name="Harrison R.J."/>
        </authorList>
    </citation>
    <scope>NUCLEOTIDE SEQUENCE [LARGE SCALE GENOMIC DNA]</scope>
    <source>
        <strain evidence="12 13">BC-1</strain>
        <strain evidence="11 14">ONT-3</strain>
    </source>
</reference>
<evidence type="ECO:0000256" key="9">
    <source>
        <dbReference type="ARBA" id="ARBA00023136"/>
    </source>
</evidence>
<name>A0A6A3Y720_9STRA</name>
<dbReference type="Proteomes" id="UP000488956">
    <property type="component" value="Unassembled WGS sequence"/>
</dbReference>
<evidence type="ECO:0000256" key="6">
    <source>
        <dbReference type="ARBA" id="ARBA00022692"/>
    </source>
</evidence>
<keyword evidence="4" id="KW-1003">Cell membrane</keyword>
<evidence type="ECO:0000256" key="3">
    <source>
        <dbReference type="ARBA" id="ARBA00022448"/>
    </source>
</evidence>
<evidence type="ECO:0000256" key="2">
    <source>
        <dbReference type="ARBA" id="ARBA00007809"/>
    </source>
</evidence>
<keyword evidence="7" id="KW-0677">Repeat</keyword>
<keyword evidence="3" id="KW-0813">Transport</keyword>
<dbReference type="EMBL" id="QXGD01001154">
    <property type="protein sequence ID" value="KAE9213284.1"/>
    <property type="molecule type" value="Genomic_DNA"/>
</dbReference>
<keyword evidence="9 10" id="KW-0472">Membrane</keyword>
<comment type="subcellular location">
    <subcellularLocation>
        <location evidence="1">Cell membrane</location>
        <topology evidence="1">Multi-pass membrane protein</topology>
    </subcellularLocation>
</comment>
<organism evidence="12 13">
    <name type="scientific">Phytophthora fragariae</name>
    <dbReference type="NCBI Taxonomy" id="53985"/>
    <lineage>
        <taxon>Eukaryota</taxon>
        <taxon>Sar</taxon>
        <taxon>Stramenopiles</taxon>
        <taxon>Oomycota</taxon>
        <taxon>Peronosporomycetes</taxon>
        <taxon>Peronosporales</taxon>
        <taxon>Peronosporaceae</taxon>
        <taxon>Phytophthora</taxon>
    </lineage>
</organism>
<evidence type="ECO:0000313" key="12">
    <source>
        <dbReference type="EMBL" id="KAE9213284.1"/>
    </source>
</evidence>
<protein>
    <recommendedName>
        <fullName evidence="15">Bidirectional sugar transporter SWEET</fullName>
    </recommendedName>
</protein>
<evidence type="ECO:0000256" key="5">
    <source>
        <dbReference type="ARBA" id="ARBA00022597"/>
    </source>
</evidence>
<keyword evidence="5" id="KW-0762">Sugar transport</keyword>
<sequence length="262" mass="29054">MPDSVESVFRVIAACTSLMMILSPTPAVYKIYKTKFIGNTNIVSLVSLFANCTTWTLHGLLTKNWFPVFSTFVAGEFISLIYIFVFLRYTTDRKQTLKVIAVYAAVLSIIVTYAMLGGLGVISMLSRDQVDDIMGYIAILLTQNHPKTGIFIPIHMVIAGTFNNTMWIIYTPMAKLWFLLVTNACCATIGVAQLTVYMIYHPSKHPLGHGATLEDLLEKEKEDNNGTLSISIDRASVQSASKVVPQSPMYQFIQSPLAPLNP</sequence>
<evidence type="ECO:0000313" key="14">
    <source>
        <dbReference type="Proteomes" id="UP000488956"/>
    </source>
</evidence>
<keyword evidence="8 10" id="KW-1133">Transmembrane helix</keyword>
<evidence type="ECO:0008006" key="15">
    <source>
        <dbReference type="Google" id="ProtNLM"/>
    </source>
</evidence>
<feature type="transmembrane region" description="Helical" evidence="10">
    <location>
        <begin position="7"/>
        <end position="29"/>
    </location>
</feature>
<feature type="transmembrane region" description="Helical" evidence="10">
    <location>
        <begin position="177"/>
        <end position="200"/>
    </location>
</feature>
<dbReference type="GO" id="GO:0005886">
    <property type="term" value="C:plasma membrane"/>
    <property type="evidence" value="ECO:0007669"/>
    <property type="project" value="UniProtKB-SubCell"/>
</dbReference>
<dbReference type="InterPro" id="IPR047664">
    <property type="entry name" value="SWEET"/>
</dbReference>
<accession>A0A6A3Y720</accession>
<gene>
    <name evidence="12" type="ORF">PF002_g18002</name>
    <name evidence="11" type="ORF">PF010_g1366</name>
</gene>
<keyword evidence="6 10" id="KW-0812">Transmembrane</keyword>